<keyword evidence="5" id="KW-0677">Repeat</keyword>
<accession>A0A177W9I5</accession>
<dbReference type="SUPFAM" id="SSF103506">
    <property type="entry name" value="Mitochondrial carrier"/>
    <property type="match status" value="1"/>
</dbReference>
<evidence type="ECO:0000256" key="4">
    <source>
        <dbReference type="ARBA" id="ARBA00022692"/>
    </source>
</evidence>
<dbReference type="AlphaFoldDB" id="A0A177W9I5"/>
<evidence type="ECO:0000256" key="3">
    <source>
        <dbReference type="ARBA" id="ARBA00022448"/>
    </source>
</evidence>
<feature type="transmembrane region" description="Helical" evidence="10">
    <location>
        <begin position="114"/>
        <end position="134"/>
    </location>
</feature>
<comment type="subcellular location">
    <subcellularLocation>
        <location evidence="1">Membrane</location>
        <topology evidence="1">Multi-pass membrane protein</topology>
    </subcellularLocation>
</comment>
<feature type="repeat" description="Solcar" evidence="8">
    <location>
        <begin position="108"/>
        <end position="192"/>
    </location>
</feature>
<dbReference type="GO" id="GO:0016020">
    <property type="term" value="C:membrane"/>
    <property type="evidence" value="ECO:0007669"/>
    <property type="project" value="UniProtKB-SubCell"/>
</dbReference>
<evidence type="ECO:0000256" key="2">
    <source>
        <dbReference type="ARBA" id="ARBA00006375"/>
    </source>
</evidence>
<evidence type="ECO:0000313" key="11">
    <source>
        <dbReference type="EMBL" id="OAJ36758.1"/>
    </source>
</evidence>
<evidence type="ECO:0000256" key="5">
    <source>
        <dbReference type="ARBA" id="ARBA00022737"/>
    </source>
</evidence>
<evidence type="ECO:0000256" key="1">
    <source>
        <dbReference type="ARBA" id="ARBA00004141"/>
    </source>
</evidence>
<feature type="repeat" description="Solcar" evidence="8">
    <location>
        <begin position="204"/>
        <end position="302"/>
    </location>
</feature>
<dbReference type="PANTHER" id="PTHR45939:SF1">
    <property type="entry name" value="MITOCHONDRIAL THIAMINE PYROPHOSPHATE CARRIER 1-RELATED"/>
    <property type="match status" value="1"/>
</dbReference>
<keyword evidence="7 8" id="KW-0472">Membrane</keyword>
<comment type="similarity">
    <text evidence="2 9">Belongs to the mitochondrial carrier (TC 2.A.29) family.</text>
</comment>
<proteinExistence type="inferred from homology"/>
<evidence type="ECO:0000256" key="8">
    <source>
        <dbReference type="PROSITE-ProRule" id="PRU00282"/>
    </source>
</evidence>
<dbReference type="Gene3D" id="1.50.40.10">
    <property type="entry name" value="Mitochondrial carrier domain"/>
    <property type="match status" value="1"/>
</dbReference>
<feature type="transmembrane region" description="Helical" evidence="10">
    <location>
        <begin position="209"/>
        <end position="228"/>
    </location>
</feature>
<dbReference type="GO" id="GO:0015217">
    <property type="term" value="F:ADP transmembrane transporter activity"/>
    <property type="evidence" value="ECO:0007669"/>
    <property type="project" value="TreeGrafter"/>
</dbReference>
<keyword evidence="3 9" id="KW-0813">Transport</keyword>
<dbReference type="InterPro" id="IPR023395">
    <property type="entry name" value="MCP_dom_sf"/>
</dbReference>
<dbReference type="PROSITE" id="PS50920">
    <property type="entry name" value="SOLCAR"/>
    <property type="match status" value="3"/>
</dbReference>
<dbReference type="InterPro" id="IPR018108">
    <property type="entry name" value="MCP_transmembrane"/>
</dbReference>
<dbReference type="eggNOG" id="KOG0769">
    <property type="taxonomic scope" value="Eukaryota"/>
</dbReference>
<dbReference type="OrthoDB" id="446044at2759"/>
<gene>
    <name evidence="11" type="ORF">BDEG_20895</name>
</gene>
<dbReference type="Pfam" id="PF00153">
    <property type="entry name" value="Mito_carr"/>
    <property type="match status" value="3"/>
</dbReference>
<sequence length="323" mass="35583">MDVKLTPLGDATAGTIGAIFANVLVFPLDVVKTRLQVQTDTLKASKSNHGYKNAVDALLKIYKSEGLQGLYAGMGSGLFGTVVSSFSYFYIYGHVRGEYLKRIGNKEVGTAMELVLGATAGALCQIFVLPIAVVTTRQQTDPDSKGISFIEIFKTIVAEDGPQGLWKGLKASLVLCANPAITYGVFERFKSILIKQKGGSSSSLTTLEVFVIGALSKTLATIVTYPYIMAKARLQWKPPKEVDGLSEKDQEKLRYKSSFDVLRKVYREKGFKGWYTGMRTQIIKAVLCQAILFSSKQRLGIYTLILFSFFNQKHSVPIQITQK</sequence>
<keyword evidence="6 10" id="KW-1133">Transmembrane helix</keyword>
<dbReference type="EMBL" id="DS022300">
    <property type="protein sequence ID" value="OAJ36758.1"/>
    <property type="molecule type" value="Genomic_DNA"/>
</dbReference>
<feature type="transmembrane region" description="Helical" evidence="10">
    <location>
        <begin position="70"/>
        <end position="93"/>
    </location>
</feature>
<keyword evidence="4 8" id="KW-0812">Transmembrane</keyword>
<evidence type="ECO:0000256" key="6">
    <source>
        <dbReference type="ARBA" id="ARBA00022989"/>
    </source>
</evidence>
<evidence type="ECO:0000256" key="10">
    <source>
        <dbReference type="SAM" id="Phobius"/>
    </source>
</evidence>
<dbReference type="InterPro" id="IPR052217">
    <property type="entry name" value="Mito/Peroxisomal_Carrier"/>
</dbReference>
<dbReference type="VEuPathDB" id="FungiDB:BDEG_20895"/>
<evidence type="ECO:0000313" key="12">
    <source>
        <dbReference type="Proteomes" id="UP000077115"/>
    </source>
</evidence>
<dbReference type="STRING" id="403673.A0A177W9I5"/>
<organism evidence="11 12">
    <name type="scientific">Batrachochytrium dendrobatidis (strain JEL423)</name>
    <dbReference type="NCBI Taxonomy" id="403673"/>
    <lineage>
        <taxon>Eukaryota</taxon>
        <taxon>Fungi</taxon>
        <taxon>Fungi incertae sedis</taxon>
        <taxon>Chytridiomycota</taxon>
        <taxon>Chytridiomycota incertae sedis</taxon>
        <taxon>Chytridiomycetes</taxon>
        <taxon>Rhizophydiales</taxon>
        <taxon>Rhizophydiales incertae sedis</taxon>
        <taxon>Batrachochytrium</taxon>
    </lineage>
</organism>
<dbReference type="PANTHER" id="PTHR45939">
    <property type="entry name" value="PEROXISOMAL MEMBRANE PROTEIN PMP34-RELATED"/>
    <property type="match status" value="1"/>
</dbReference>
<evidence type="ECO:0000256" key="7">
    <source>
        <dbReference type="ARBA" id="ARBA00023136"/>
    </source>
</evidence>
<reference evidence="11 12" key="1">
    <citation type="submission" date="2006-10" db="EMBL/GenBank/DDBJ databases">
        <title>The Genome Sequence of Batrachochytrium dendrobatidis JEL423.</title>
        <authorList>
            <consortium name="The Broad Institute Genome Sequencing Platform"/>
            <person name="Birren B."/>
            <person name="Lander E."/>
            <person name="Galagan J."/>
            <person name="Cuomo C."/>
            <person name="Devon K."/>
            <person name="Jaffe D."/>
            <person name="Butler J."/>
            <person name="Alvarez P."/>
            <person name="Gnerre S."/>
            <person name="Grabherr M."/>
            <person name="Kleber M."/>
            <person name="Mauceli E."/>
            <person name="Brockman W."/>
            <person name="Young S."/>
            <person name="LaButti K."/>
            <person name="Sykes S."/>
            <person name="DeCaprio D."/>
            <person name="Crawford M."/>
            <person name="Koehrsen M."/>
            <person name="Engels R."/>
            <person name="Montgomery P."/>
            <person name="Pearson M."/>
            <person name="Howarth C."/>
            <person name="Larson L."/>
            <person name="White J."/>
            <person name="O'Leary S."/>
            <person name="Kodira C."/>
            <person name="Zeng Q."/>
            <person name="Yandava C."/>
            <person name="Alvarado L."/>
            <person name="Longcore J."/>
            <person name="James T."/>
        </authorList>
    </citation>
    <scope>NUCLEOTIDE SEQUENCE [LARGE SCALE GENOMIC DNA]</scope>
    <source>
        <strain evidence="11 12">JEL423</strain>
    </source>
</reference>
<name>A0A177W9I5_BATDL</name>
<evidence type="ECO:0000256" key="9">
    <source>
        <dbReference type="RuleBase" id="RU000488"/>
    </source>
</evidence>
<feature type="repeat" description="Solcar" evidence="8">
    <location>
        <begin position="5"/>
        <end position="98"/>
    </location>
</feature>
<protein>
    <submittedName>
        <fullName evidence="11">Uncharacterized protein</fullName>
    </submittedName>
</protein>
<dbReference type="Proteomes" id="UP000077115">
    <property type="component" value="Unassembled WGS sequence"/>
</dbReference>
<reference evidence="11 12" key="2">
    <citation type="submission" date="2016-05" db="EMBL/GenBank/DDBJ databases">
        <title>Lineage-specific infection strategies underlie the spectrum of fungal disease in amphibians.</title>
        <authorList>
            <person name="Cuomo C.A."/>
            <person name="Farrer R.A."/>
            <person name="James T."/>
            <person name="Longcore J."/>
            <person name="Birren B."/>
        </authorList>
    </citation>
    <scope>NUCLEOTIDE SEQUENCE [LARGE SCALE GENOMIC DNA]</scope>
    <source>
        <strain evidence="11 12">JEL423</strain>
    </source>
</reference>